<evidence type="ECO:0000256" key="5">
    <source>
        <dbReference type="ARBA" id="ARBA00022840"/>
    </source>
</evidence>
<keyword evidence="4" id="KW-0547">Nucleotide-binding</keyword>
<dbReference type="InterPro" id="IPR003439">
    <property type="entry name" value="ABC_transporter-like_ATP-bd"/>
</dbReference>
<feature type="domain" description="ABC transporter" evidence="12">
    <location>
        <begin position="3"/>
        <end position="235"/>
    </location>
</feature>
<reference evidence="13 14" key="1">
    <citation type="journal article" date="2015" name="Genome Announc.">
        <title>Complete Genome Sequence of Methanosphaerula palustris E1-9CT, a Hydrogenotrophic Methanogen Isolated from a Minerotrophic Fen Peatland.</title>
        <authorList>
            <person name="Cadillo-Quiroz H."/>
            <person name="Browne P."/>
            <person name="Kyrpides N."/>
            <person name="Woyke T."/>
            <person name="Goodwin L."/>
            <person name="Detter C."/>
            <person name="Yavitt J.B."/>
            <person name="Zinder S.H."/>
        </authorList>
    </citation>
    <scope>NUCLEOTIDE SEQUENCE [LARGE SCALE GENOMIC DNA]</scope>
    <source>
        <strain evidence="14">ATCC BAA-1556 / DSM 19958 / E1-9c</strain>
    </source>
</reference>
<dbReference type="RefSeq" id="WP_012617740.1">
    <property type="nucleotide sequence ID" value="NC_011832.1"/>
</dbReference>
<evidence type="ECO:0000313" key="13">
    <source>
        <dbReference type="EMBL" id="ACL16421.1"/>
    </source>
</evidence>
<protein>
    <recommendedName>
        <fullName evidence="9">Molybdate/tungstate import ATP-binding protein WtpC</fullName>
        <ecNumber evidence="8">7.3.2.6</ecNumber>
    </recommendedName>
</protein>
<comment type="similarity">
    <text evidence="6">Belongs to the ABC transporter superfamily. Sulfate/tungstate importer (TC 3.A.1.6) family.</text>
</comment>
<comment type="function">
    <text evidence="11">Part of the ABC transporter complex WtpABC involved in molybdate/tungstate import. Responsible for energy coupling to the transport system.</text>
</comment>
<dbReference type="GO" id="GO:0016887">
    <property type="term" value="F:ATP hydrolysis activity"/>
    <property type="evidence" value="ECO:0007669"/>
    <property type="project" value="InterPro"/>
</dbReference>
<dbReference type="PANTHER" id="PTHR42788:SF13">
    <property type="entry name" value="ALIPHATIC SULFONATES IMPORT ATP-BINDING PROTEIN SSUB"/>
    <property type="match status" value="1"/>
</dbReference>
<evidence type="ECO:0000256" key="11">
    <source>
        <dbReference type="ARBA" id="ARBA00057369"/>
    </source>
</evidence>
<name>B8GH16_METPE</name>
<comment type="subunit">
    <text evidence="7">The complex is composed of two ATP-binding proteins (WtpC), two transmembrane proteins (WtpB) and a solute-binding protein (WtpA).</text>
</comment>
<keyword evidence="2" id="KW-0813">Transport</keyword>
<evidence type="ECO:0000259" key="12">
    <source>
        <dbReference type="PROSITE" id="PS50893"/>
    </source>
</evidence>
<accession>B8GH16</accession>
<dbReference type="EMBL" id="CP001338">
    <property type="protein sequence ID" value="ACL16421.1"/>
    <property type="molecule type" value="Genomic_DNA"/>
</dbReference>
<comment type="catalytic activity">
    <reaction evidence="10">
        <text>tungstate(in) + ATP + H2O = tungstate(out) + ADP + phosphate + H(+)</text>
        <dbReference type="Rhea" id="RHEA:35027"/>
        <dbReference type="ChEBI" id="CHEBI:15377"/>
        <dbReference type="ChEBI" id="CHEBI:15378"/>
        <dbReference type="ChEBI" id="CHEBI:30616"/>
        <dbReference type="ChEBI" id="CHEBI:43474"/>
        <dbReference type="ChEBI" id="CHEBI:46502"/>
        <dbReference type="ChEBI" id="CHEBI:456216"/>
        <dbReference type="EC" id="7.3.2.6"/>
    </reaction>
</comment>
<keyword evidence="3" id="KW-0500">Molybdenum</keyword>
<dbReference type="EC" id="7.3.2.6" evidence="8"/>
<dbReference type="GeneID" id="7270991"/>
<evidence type="ECO:0000256" key="3">
    <source>
        <dbReference type="ARBA" id="ARBA00022505"/>
    </source>
</evidence>
<dbReference type="AlphaFoldDB" id="B8GH16"/>
<dbReference type="Gene3D" id="3.40.50.300">
    <property type="entry name" value="P-loop containing nucleotide triphosphate hydrolases"/>
    <property type="match status" value="1"/>
</dbReference>
<dbReference type="eggNOG" id="arCOG00193">
    <property type="taxonomic scope" value="Archaea"/>
</dbReference>
<comment type="subcellular location">
    <subcellularLocation>
        <location evidence="1">Cell membrane</location>
    </subcellularLocation>
</comment>
<evidence type="ECO:0000256" key="7">
    <source>
        <dbReference type="ARBA" id="ARBA00038781"/>
    </source>
</evidence>
<dbReference type="PANTHER" id="PTHR42788">
    <property type="entry name" value="TAURINE IMPORT ATP-BINDING PROTEIN-RELATED"/>
    <property type="match status" value="1"/>
</dbReference>
<evidence type="ECO:0000256" key="1">
    <source>
        <dbReference type="ARBA" id="ARBA00004236"/>
    </source>
</evidence>
<evidence type="ECO:0000256" key="2">
    <source>
        <dbReference type="ARBA" id="ARBA00022448"/>
    </source>
</evidence>
<dbReference type="STRING" id="521011.Mpal_1075"/>
<dbReference type="GO" id="GO:1901238">
    <property type="term" value="F:ABC-type tungstate transporter activity"/>
    <property type="evidence" value="ECO:0007669"/>
    <property type="project" value="UniProtKB-EC"/>
</dbReference>
<evidence type="ECO:0000256" key="4">
    <source>
        <dbReference type="ARBA" id="ARBA00022741"/>
    </source>
</evidence>
<proteinExistence type="inferred from homology"/>
<dbReference type="FunFam" id="3.40.50.300:FF:000425">
    <property type="entry name" value="Probable ABC transporter, ATP-binding subunit"/>
    <property type="match status" value="1"/>
</dbReference>
<evidence type="ECO:0000256" key="10">
    <source>
        <dbReference type="ARBA" id="ARBA00047936"/>
    </source>
</evidence>
<dbReference type="OrthoDB" id="10909at2157"/>
<dbReference type="GO" id="GO:0005886">
    <property type="term" value="C:plasma membrane"/>
    <property type="evidence" value="ECO:0007669"/>
    <property type="project" value="UniProtKB-SubCell"/>
</dbReference>
<dbReference type="Pfam" id="PF00005">
    <property type="entry name" value="ABC_tran"/>
    <property type="match status" value="1"/>
</dbReference>
<evidence type="ECO:0000256" key="9">
    <source>
        <dbReference type="ARBA" id="ARBA00041133"/>
    </source>
</evidence>
<dbReference type="InterPro" id="IPR050166">
    <property type="entry name" value="ABC_transporter_ATP-bind"/>
</dbReference>
<dbReference type="PROSITE" id="PS50893">
    <property type="entry name" value="ABC_TRANSPORTER_2"/>
    <property type="match status" value="1"/>
</dbReference>
<keyword evidence="5" id="KW-0067">ATP-binding</keyword>
<gene>
    <name evidence="13" type="ordered locus">Mpal_1075</name>
</gene>
<dbReference type="SMART" id="SM00382">
    <property type="entry name" value="AAA"/>
    <property type="match status" value="1"/>
</dbReference>
<dbReference type="KEGG" id="mpl:Mpal_1075"/>
<dbReference type="CDD" id="cd03293">
    <property type="entry name" value="ABC_NrtD_SsuB_transporters"/>
    <property type="match status" value="1"/>
</dbReference>
<dbReference type="HOGENOM" id="CLU_000604_1_22_2"/>
<evidence type="ECO:0000256" key="8">
    <source>
        <dbReference type="ARBA" id="ARBA00039025"/>
    </source>
</evidence>
<evidence type="ECO:0000256" key="6">
    <source>
        <dbReference type="ARBA" id="ARBA00038307"/>
    </source>
</evidence>
<dbReference type="InterPro" id="IPR017871">
    <property type="entry name" value="ABC_transporter-like_CS"/>
</dbReference>
<dbReference type="PROSITE" id="PS00211">
    <property type="entry name" value="ABC_TRANSPORTER_1"/>
    <property type="match status" value="1"/>
</dbReference>
<dbReference type="GO" id="GO:0005524">
    <property type="term" value="F:ATP binding"/>
    <property type="evidence" value="ECO:0007669"/>
    <property type="project" value="UniProtKB-KW"/>
</dbReference>
<dbReference type="Proteomes" id="UP000002457">
    <property type="component" value="Chromosome"/>
</dbReference>
<dbReference type="InterPro" id="IPR003593">
    <property type="entry name" value="AAA+_ATPase"/>
</dbReference>
<organism evidence="13 14">
    <name type="scientific">Methanosphaerula palustris (strain ATCC BAA-1556 / DSM 19958 / E1-9c)</name>
    <dbReference type="NCBI Taxonomy" id="521011"/>
    <lineage>
        <taxon>Archaea</taxon>
        <taxon>Methanobacteriati</taxon>
        <taxon>Methanobacteriota</taxon>
        <taxon>Stenosarchaea group</taxon>
        <taxon>Methanomicrobia</taxon>
        <taxon>Methanomicrobiales</taxon>
        <taxon>Methanoregulaceae</taxon>
        <taxon>Methanosphaerula</taxon>
    </lineage>
</organism>
<dbReference type="InterPro" id="IPR027417">
    <property type="entry name" value="P-loop_NTPase"/>
</dbReference>
<dbReference type="SUPFAM" id="SSF52540">
    <property type="entry name" value="P-loop containing nucleoside triphosphate hydrolases"/>
    <property type="match status" value="1"/>
</dbReference>
<sequence length="252" mass="28347">MKLQVKNVNKEFITDQGEHMTALQSIDLEIKEGEFICILGPSGCGKTTLLRILAGLETPTIGEVRVDGTLVEGPSRQLAMIFQDYSLYPWRRVIDNTAFGLELQGIGREERYRVAMEYLKLVGLEAFADRYPNELSGGMRQRVAVARALAIDPAVILMDEPFGALDAQTRNTMQQELLDIWAETKKTVVFVTHSVDEAVYMADRIAVLSSRPGTIREIVPVGMDRPRDRTDVEFAKVRRYVLGLIEERAQSQ</sequence>
<keyword evidence="14" id="KW-1185">Reference proteome</keyword>
<evidence type="ECO:0000313" key="14">
    <source>
        <dbReference type="Proteomes" id="UP000002457"/>
    </source>
</evidence>